<comment type="similarity">
    <text evidence="1 2">Belongs to the LOG family.</text>
</comment>
<gene>
    <name evidence="3" type="ORF">HMPREF0556_12001</name>
</gene>
<protein>
    <recommendedName>
        <fullName evidence="2">Cytokinin riboside 5'-monophosphate phosphoribohydrolase</fullName>
        <ecNumber evidence="2">3.2.2.n1</ecNumber>
    </recommendedName>
</protein>
<dbReference type="PANTHER" id="PTHR31223">
    <property type="entry name" value="LOG FAMILY PROTEIN YJL055W"/>
    <property type="match status" value="1"/>
</dbReference>
<evidence type="ECO:0000313" key="3">
    <source>
        <dbReference type="EMBL" id="EFI83316.1"/>
    </source>
</evidence>
<dbReference type="HOGENOM" id="CLU_058336_4_3_9"/>
<dbReference type="GO" id="GO:0016799">
    <property type="term" value="F:hydrolase activity, hydrolyzing N-glycosyl compounds"/>
    <property type="evidence" value="ECO:0007669"/>
    <property type="project" value="TreeGrafter"/>
</dbReference>
<dbReference type="EC" id="3.2.2.n1" evidence="2"/>
<dbReference type="Proteomes" id="UP000010119">
    <property type="component" value="Unassembled WGS sequence"/>
</dbReference>
<dbReference type="eggNOG" id="COG1611">
    <property type="taxonomic scope" value="Bacteria"/>
</dbReference>
<comment type="caution">
    <text evidence="3">The sequence shown here is derived from an EMBL/GenBank/DDBJ whole genome shotgun (WGS) entry which is preliminary data.</text>
</comment>
<dbReference type="STRING" id="525367.HMPREF0556_12001"/>
<accession>D7V184</accession>
<dbReference type="AlphaFoldDB" id="D7V184"/>
<name>D7V184_LISGR</name>
<sequence length="121" mass="12867">MHVAIYCGASAGNDPVYKECAVKIGKWLGEKGHTLVYGGGRTGLMGEVAQATLESGGKAIGVMPAFLKERELAYDGLTELHIVDTMDERKKMMMDMAACYVALPGGPGTLEEITEVISWAG</sequence>
<dbReference type="SUPFAM" id="SSF102405">
    <property type="entry name" value="MCP/YpsA-like"/>
    <property type="match status" value="1"/>
</dbReference>
<dbReference type="GO" id="GO:0005829">
    <property type="term" value="C:cytosol"/>
    <property type="evidence" value="ECO:0007669"/>
    <property type="project" value="TreeGrafter"/>
</dbReference>
<dbReference type="Pfam" id="PF03641">
    <property type="entry name" value="Lysine_decarbox"/>
    <property type="match status" value="1"/>
</dbReference>
<keyword evidence="4" id="KW-1185">Reference proteome</keyword>
<dbReference type="InterPro" id="IPR005269">
    <property type="entry name" value="LOG"/>
</dbReference>
<dbReference type="PANTHER" id="PTHR31223:SF70">
    <property type="entry name" value="LOG FAMILY PROTEIN YJL055W"/>
    <property type="match status" value="1"/>
</dbReference>
<organism evidence="3 4">
    <name type="scientific">Listeria grayi DSM 20601</name>
    <dbReference type="NCBI Taxonomy" id="525367"/>
    <lineage>
        <taxon>Bacteria</taxon>
        <taxon>Bacillati</taxon>
        <taxon>Bacillota</taxon>
        <taxon>Bacilli</taxon>
        <taxon>Bacillales</taxon>
        <taxon>Listeriaceae</taxon>
        <taxon>Listeria</taxon>
    </lineage>
</organism>
<dbReference type="InterPro" id="IPR031100">
    <property type="entry name" value="LOG_fam"/>
</dbReference>
<evidence type="ECO:0000256" key="2">
    <source>
        <dbReference type="RuleBase" id="RU363015"/>
    </source>
</evidence>
<keyword evidence="2" id="KW-0378">Hydrolase</keyword>
<keyword evidence="2" id="KW-0203">Cytokinin biosynthesis</keyword>
<proteinExistence type="inferred from homology"/>
<evidence type="ECO:0000313" key="4">
    <source>
        <dbReference type="Proteomes" id="UP000010119"/>
    </source>
</evidence>
<evidence type="ECO:0000256" key="1">
    <source>
        <dbReference type="ARBA" id="ARBA00006763"/>
    </source>
</evidence>
<reference evidence="3" key="1">
    <citation type="submission" date="2010-06" db="EMBL/GenBank/DDBJ databases">
        <authorList>
            <person name="Muzny D."/>
            <person name="Qin X."/>
            <person name="Buhay C."/>
            <person name="Dugan-Rocha S."/>
            <person name="Ding Y."/>
            <person name="Chen G."/>
            <person name="Hawes A."/>
            <person name="Holder M."/>
            <person name="Jhangiani S."/>
            <person name="Johnson A."/>
            <person name="Khan Z."/>
            <person name="Li Z."/>
            <person name="Liu W."/>
            <person name="Liu X."/>
            <person name="Perez L."/>
            <person name="Shen H."/>
            <person name="Wang Q."/>
            <person name="Watt J."/>
            <person name="Xi L."/>
            <person name="Xin Y."/>
            <person name="Zhou J."/>
            <person name="Deng J."/>
            <person name="Jiang H."/>
            <person name="Liu Y."/>
            <person name="Qu J."/>
            <person name="Song X.-Z."/>
            <person name="Zhang L."/>
            <person name="Villasana D."/>
            <person name="Johnson A."/>
            <person name="Liu J."/>
            <person name="Liyanage D."/>
            <person name="Lorensuhewa L."/>
            <person name="Robinson T."/>
            <person name="Song A."/>
            <person name="Song B.-B."/>
            <person name="Dinh H."/>
            <person name="Thornton R."/>
            <person name="Coyle M."/>
            <person name="Francisco L."/>
            <person name="Jackson L."/>
            <person name="Javaid M."/>
            <person name="Korchina V."/>
            <person name="Kovar C."/>
            <person name="Mata R."/>
            <person name="Mathew T."/>
            <person name="Ngo R."/>
            <person name="Nguyen L."/>
            <person name="Nguyen N."/>
            <person name="Okwuonu G."/>
            <person name="Ongeri F."/>
            <person name="Pham C."/>
            <person name="Simmons D."/>
            <person name="Wilczek-Boney K."/>
            <person name="Hale W."/>
            <person name="Jakkamsetti A."/>
            <person name="Pham P."/>
            <person name="Ruth R."/>
            <person name="San Lucas F."/>
            <person name="Warren J."/>
            <person name="Zhang J."/>
            <person name="Zhao Z."/>
            <person name="Zhou C."/>
            <person name="Zhu D."/>
            <person name="Lee S."/>
            <person name="Bess C."/>
            <person name="Blankenburg K."/>
            <person name="Forbes L."/>
            <person name="Fu Q."/>
            <person name="Gubbala S."/>
            <person name="Hirani K."/>
            <person name="Jayaseelan J.C."/>
            <person name="Lara F."/>
            <person name="Munidasa M."/>
            <person name="Palculict T."/>
            <person name="Patil S."/>
            <person name="Pu L.-L."/>
            <person name="Saada N."/>
            <person name="Tang L."/>
            <person name="Weissenberger G."/>
            <person name="Zhu Y."/>
            <person name="Hemphill L."/>
            <person name="Shang Y."/>
            <person name="Youmans B."/>
            <person name="Ayvaz T."/>
            <person name="Ross M."/>
            <person name="Santibanez J."/>
            <person name="Aqrawi P."/>
            <person name="Gross S."/>
            <person name="Joshi V."/>
            <person name="Fowler G."/>
            <person name="Nazareth L."/>
            <person name="Reid J."/>
            <person name="Worley K."/>
            <person name="Petrosino J."/>
            <person name="Highlander S."/>
            <person name="Gibbs R."/>
        </authorList>
    </citation>
    <scope>NUCLEOTIDE SEQUENCE [LARGE SCALE GENOMIC DNA]</scope>
    <source>
        <strain evidence="3">DSM 20601</strain>
    </source>
</reference>
<dbReference type="GO" id="GO:0009691">
    <property type="term" value="P:cytokinin biosynthetic process"/>
    <property type="evidence" value="ECO:0007669"/>
    <property type="project" value="UniProtKB-UniRule"/>
</dbReference>
<dbReference type="EMBL" id="ACCR02000005">
    <property type="protein sequence ID" value="EFI83316.1"/>
    <property type="molecule type" value="Genomic_DNA"/>
</dbReference>
<dbReference type="Gene3D" id="3.40.50.450">
    <property type="match status" value="1"/>
</dbReference>
<dbReference type="NCBIfam" id="TIGR00730">
    <property type="entry name" value="Rossman fold protein, TIGR00730 family"/>
    <property type="match status" value="1"/>
</dbReference>